<accession>A0ABQ7H7J3</accession>
<evidence type="ECO:0008006" key="3">
    <source>
        <dbReference type="Google" id="ProtNLM"/>
    </source>
</evidence>
<sequence>MQEGTTESFKVAEHLCQVTCFSAASQACSRVLCAHTVLCARMEICFLKLRLSGAVNALLASENVHVHMCKYKLWTISCWLSCLSQEALKLIEDTLH</sequence>
<gene>
    <name evidence="1" type="ORF">DUNSADRAFT_4714</name>
</gene>
<reference evidence="1" key="1">
    <citation type="submission" date="2017-08" db="EMBL/GenBank/DDBJ databases">
        <authorList>
            <person name="Polle J.E."/>
            <person name="Barry K."/>
            <person name="Cushman J."/>
            <person name="Schmutz J."/>
            <person name="Tran D."/>
            <person name="Hathwaick L.T."/>
            <person name="Yim W.C."/>
            <person name="Jenkins J."/>
            <person name="Mckie-Krisberg Z.M."/>
            <person name="Prochnik S."/>
            <person name="Lindquist E."/>
            <person name="Dockter R.B."/>
            <person name="Adam C."/>
            <person name="Molina H."/>
            <person name="Bunkerborg J."/>
            <person name="Jin E."/>
            <person name="Buchheim M."/>
            <person name="Magnuson J."/>
        </authorList>
    </citation>
    <scope>NUCLEOTIDE SEQUENCE</scope>
    <source>
        <strain evidence="1">CCAP 19/18</strain>
    </source>
</reference>
<evidence type="ECO:0000313" key="2">
    <source>
        <dbReference type="Proteomes" id="UP000815325"/>
    </source>
</evidence>
<protein>
    <recommendedName>
        <fullName evidence="3">Encoded protein</fullName>
    </recommendedName>
</protein>
<dbReference type="EMBL" id="MU069454">
    <property type="protein sequence ID" value="KAF5842830.1"/>
    <property type="molecule type" value="Genomic_DNA"/>
</dbReference>
<comment type="caution">
    <text evidence="1">The sequence shown here is derived from an EMBL/GenBank/DDBJ whole genome shotgun (WGS) entry which is preliminary data.</text>
</comment>
<organism evidence="1 2">
    <name type="scientific">Dunaliella salina</name>
    <name type="common">Green alga</name>
    <name type="synonym">Protococcus salinus</name>
    <dbReference type="NCBI Taxonomy" id="3046"/>
    <lineage>
        <taxon>Eukaryota</taxon>
        <taxon>Viridiplantae</taxon>
        <taxon>Chlorophyta</taxon>
        <taxon>core chlorophytes</taxon>
        <taxon>Chlorophyceae</taxon>
        <taxon>CS clade</taxon>
        <taxon>Chlamydomonadales</taxon>
        <taxon>Dunaliellaceae</taxon>
        <taxon>Dunaliella</taxon>
    </lineage>
</organism>
<keyword evidence="2" id="KW-1185">Reference proteome</keyword>
<evidence type="ECO:0000313" key="1">
    <source>
        <dbReference type="EMBL" id="KAF5842830.1"/>
    </source>
</evidence>
<name>A0ABQ7H7J3_DUNSA</name>
<proteinExistence type="predicted"/>
<dbReference type="Proteomes" id="UP000815325">
    <property type="component" value="Unassembled WGS sequence"/>
</dbReference>